<evidence type="ECO:0000313" key="3">
    <source>
        <dbReference type="Proteomes" id="UP000460949"/>
    </source>
</evidence>
<comment type="caution">
    <text evidence="2">The sequence shown here is derived from an EMBL/GenBank/DDBJ whole genome shotgun (WGS) entry which is preliminary data.</text>
</comment>
<dbReference type="AlphaFoldDB" id="A0A845E6R5"/>
<feature type="transmembrane region" description="Helical" evidence="1">
    <location>
        <begin position="12"/>
        <end position="33"/>
    </location>
</feature>
<evidence type="ECO:0000313" key="2">
    <source>
        <dbReference type="EMBL" id="MYL21847.1"/>
    </source>
</evidence>
<dbReference type="Proteomes" id="UP000460949">
    <property type="component" value="Unassembled WGS sequence"/>
</dbReference>
<gene>
    <name evidence="2" type="ORF">GLW04_18320</name>
</gene>
<proteinExistence type="predicted"/>
<reference evidence="2 3" key="1">
    <citation type="submission" date="2019-11" db="EMBL/GenBank/DDBJ databases">
        <title>Genome sequences of 17 halophilic strains isolated from different environments.</title>
        <authorList>
            <person name="Furrow R.E."/>
        </authorList>
    </citation>
    <scope>NUCLEOTIDE SEQUENCE [LARGE SCALE GENOMIC DNA]</scope>
    <source>
        <strain evidence="2 3">22511_23_Filter</strain>
    </source>
</reference>
<dbReference type="EMBL" id="WMET01000007">
    <property type="protein sequence ID" value="MYL21847.1"/>
    <property type="molecule type" value="Genomic_DNA"/>
</dbReference>
<organism evidence="2 3">
    <name type="scientific">Halobacillus litoralis</name>
    <dbReference type="NCBI Taxonomy" id="45668"/>
    <lineage>
        <taxon>Bacteria</taxon>
        <taxon>Bacillati</taxon>
        <taxon>Bacillota</taxon>
        <taxon>Bacilli</taxon>
        <taxon>Bacillales</taxon>
        <taxon>Bacillaceae</taxon>
        <taxon>Halobacillus</taxon>
    </lineage>
</organism>
<sequence>MPAWISHSMKVLLSILLFIFSTVVLTAGLLFAFLTGWTFLKGAGAAVLLVFWLVTFGVLSHRLYHYLFHPPGEDQ</sequence>
<keyword evidence="1" id="KW-1133">Transmembrane helix</keyword>
<keyword evidence="1" id="KW-0472">Membrane</keyword>
<evidence type="ECO:0000256" key="1">
    <source>
        <dbReference type="SAM" id="Phobius"/>
    </source>
</evidence>
<dbReference type="RefSeq" id="WP_160839786.1">
    <property type="nucleotide sequence ID" value="NZ_JAIVAK010000012.1"/>
</dbReference>
<dbReference type="OrthoDB" id="2972220at2"/>
<accession>A0A845E6R5</accession>
<protein>
    <submittedName>
        <fullName evidence="2">Uncharacterized protein</fullName>
    </submittedName>
</protein>
<keyword evidence="1" id="KW-0812">Transmembrane</keyword>
<feature type="transmembrane region" description="Helical" evidence="1">
    <location>
        <begin position="39"/>
        <end position="59"/>
    </location>
</feature>
<name>A0A845E6R5_9BACI</name>